<dbReference type="CDD" id="cd14668">
    <property type="entry name" value="mlta_B"/>
    <property type="match status" value="1"/>
</dbReference>
<dbReference type="InterPro" id="IPR010611">
    <property type="entry name" value="3D_dom"/>
</dbReference>
<evidence type="ECO:0000313" key="7">
    <source>
        <dbReference type="EMBL" id="MBP2237847.1"/>
    </source>
</evidence>
<name>A0ABS4R4M5_9HYPH</name>
<dbReference type="PANTHER" id="PTHR30124">
    <property type="entry name" value="MEMBRANE-BOUND LYTIC MUREIN TRANSGLYCOSYLASE A"/>
    <property type="match status" value="1"/>
</dbReference>
<dbReference type="Gene3D" id="2.40.240.50">
    <property type="entry name" value="Barwin-like endoglucanases"/>
    <property type="match status" value="1"/>
</dbReference>
<dbReference type="InterPro" id="IPR026044">
    <property type="entry name" value="MltA"/>
</dbReference>
<dbReference type="PIRSF" id="PIRSF019422">
    <property type="entry name" value="MltA"/>
    <property type="match status" value="1"/>
</dbReference>
<keyword evidence="8" id="KW-1185">Reference proteome</keyword>
<evidence type="ECO:0000256" key="3">
    <source>
        <dbReference type="ARBA" id="ARBA00023239"/>
    </source>
</evidence>
<keyword evidence="4" id="KW-0961">Cell wall biogenesis/degradation</keyword>
<dbReference type="RefSeq" id="WP_209604360.1">
    <property type="nucleotide sequence ID" value="NZ_JAGILA010000006.1"/>
</dbReference>
<comment type="caution">
    <text evidence="7">The sequence shown here is derived from an EMBL/GenBank/DDBJ whole genome shotgun (WGS) entry which is preliminary data.</text>
</comment>
<dbReference type="SUPFAM" id="SSF50685">
    <property type="entry name" value="Barwin-like endoglucanases"/>
    <property type="match status" value="1"/>
</dbReference>
<dbReference type="Pfam" id="PF06725">
    <property type="entry name" value="3D"/>
    <property type="match status" value="1"/>
</dbReference>
<reference evidence="7 8" key="1">
    <citation type="submission" date="2021-03" db="EMBL/GenBank/DDBJ databases">
        <title>Genomic Encyclopedia of Type Strains, Phase IV (KMG-IV): sequencing the most valuable type-strain genomes for metagenomic binning, comparative biology and taxonomic classification.</title>
        <authorList>
            <person name="Goeker M."/>
        </authorList>
    </citation>
    <scope>NUCLEOTIDE SEQUENCE [LARGE SCALE GENOMIC DNA]</scope>
    <source>
        <strain evidence="7 8">DSM 13372</strain>
    </source>
</reference>
<evidence type="ECO:0000256" key="1">
    <source>
        <dbReference type="ARBA" id="ARBA00001420"/>
    </source>
</evidence>
<evidence type="ECO:0000256" key="4">
    <source>
        <dbReference type="ARBA" id="ARBA00023316"/>
    </source>
</evidence>
<evidence type="ECO:0000256" key="5">
    <source>
        <dbReference type="ARBA" id="ARBA00030918"/>
    </source>
</evidence>
<dbReference type="Pfam" id="PF03562">
    <property type="entry name" value="MltA"/>
    <property type="match status" value="1"/>
</dbReference>
<evidence type="ECO:0000259" key="6">
    <source>
        <dbReference type="SMART" id="SM00925"/>
    </source>
</evidence>
<dbReference type="CDD" id="cd14485">
    <property type="entry name" value="mltA_like_LT_A"/>
    <property type="match status" value="1"/>
</dbReference>
<dbReference type="InterPro" id="IPR005300">
    <property type="entry name" value="MltA_B"/>
</dbReference>
<sequence length="368" mass="40324">MAFDLEPVAFADLPGWQQDNPAPVIAALRRCHRQVTRVKSYRTGSLGISVDDLLPAFGAAGMARLGETGARAFFEEHFLPFRILPDGSGKGFVTAFYEPEVDVRATADADFRFPFYRRPDDLVDLDDDARPEGMDPYFAFGRLRDGTIEEYPDRRAIDQGFLAGRGLEIAYARSKVDVFFAHVQGAARLIYPDGSRRRITYAAKTGHRFSAIGRLLVDRGEIEAASVSMASIRGWLAANPERVDEVLWHNRSFIFFREAPVEDADLGPIAAAKVPLEPGRSLAVDRLIHTFGVPFYIASATLTHLDNGRSFGRLMLALDTGSAIVGPARGDIFTGSGEAAGNLAGSVRNEADFFVLVPRAAAARYRHG</sequence>
<proteinExistence type="predicted"/>
<gene>
    <name evidence="7" type="ORF">J2Z31_004370</name>
</gene>
<comment type="catalytic activity">
    <reaction evidence="1">
        <text>Exolytic cleavage of the (1-&gt;4)-beta-glycosidic linkage between N-acetylmuramic acid (MurNAc) and N-acetylglucosamine (GlcNAc) residues in peptidoglycan, from either the reducing or the non-reducing ends of the peptidoglycan chains, with concomitant formation of a 1,6-anhydrobond in the MurNAc residue.</text>
        <dbReference type="EC" id="4.2.2.n1"/>
    </reaction>
</comment>
<protein>
    <recommendedName>
        <fullName evidence="2">peptidoglycan lytic exotransglycosylase</fullName>
        <ecNumber evidence="2">4.2.2.n1</ecNumber>
    </recommendedName>
    <alternativeName>
        <fullName evidence="5">Murein hydrolase A</fullName>
    </alternativeName>
</protein>
<organism evidence="7 8">
    <name type="scientific">Sinorhizobium kostiense</name>
    <dbReference type="NCBI Taxonomy" id="76747"/>
    <lineage>
        <taxon>Bacteria</taxon>
        <taxon>Pseudomonadati</taxon>
        <taxon>Pseudomonadota</taxon>
        <taxon>Alphaproteobacteria</taxon>
        <taxon>Hyphomicrobiales</taxon>
        <taxon>Rhizobiaceae</taxon>
        <taxon>Sinorhizobium/Ensifer group</taxon>
        <taxon>Sinorhizobium</taxon>
    </lineage>
</organism>
<dbReference type="InterPro" id="IPR036908">
    <property type="entry name" value="RlpA-like_sf"/>
</dbReference>
<dbReference type="EC" id="4.2.2.n1" evidence="2"/>
<accession>A0ABS4R4M5</accession>
<dbReference type="PANTHER" id="PTHR30124:SF0">
    <property type="entry name" value="MEMBRANE-BOUND LYTIC MUREIN TRANSGLYCOSYLASE A"/>
    <property type="match status" value="1"/>
</dbReference>
<dbReference type="SMART" id="SM00925">
    <property type="entry name" value="MltA"/>
    <property type="match status" value="1"/>
</dbReference>
<dbReference type="EMBL" id="JAGILA010000006">
    <property type="protein sequence ID" value="MBP2237847.1"/>
    <property type="molecule type" value="Genomic_DNA"/>
</dbReference>
<dbReference type="Gene3D" id="2.40.40.10">
    <property type="entry name" value="RlpA-like domain"/>
    <property type="match status" value="1"/>
</dbReference>
<keyword evidence="3" id="KW-0456">Lyase</keyword>
<dbReference type="Proteomes" id="UP000730739">
    <property type="component" value="Unassembled WGS sequence"/>
</dbReference>
<feature type="domain" description="Lytic transglycosylase MltA" evidence="6">
    <location>
        <begin position="100"/>
        <end position="257"/>
    </location>
</feature>
<evidence type="ECO:0000313" key="8">
    <source>
        <dbReference type="Proteomes" id="UP000730739"/>
    </source>
</evidence>
<evidence type="ECO:0000256" key="2">
    <source>
        <dbReference type="ARBA" id="ARBA00012587"/>
    </source>
</evidence>